<evidence type="ECO:0000313" key="4">
    <source>
        <dbReference type="EMBL" id="AXI80902.1"/>
    </source>
</evidence>
<comment type="similarity">
    <text evidence="1">Belongs to the NodU/CmcH family.</text>
</comment>
<evidence type="ECO:0008006" key="6">
    <source>
        <dbReference type="Google" id="ProtNLM"/>
    </source>
</evidence>
<reference evidence="5" key="1">
    <citation type="submission" date="2018-07" db="EMBL/GenBank/DDBJ databases">
        <title>Streptacidiphilus bronchialis DSM 106435 chromosome.</title>
        <authorList>
            <person name="Batra D."/>
            <person name="Gulvik C.A."/>
        </authorList>
    </citation>
    <scope>NUCLEOTIDE SEQUENCE [LARGE SCALE GENOMIC DNA]</scope>
    <source>
        <strain evidence="5">DSM 106435</strain>
    </source>
</reference>
<dbReference type="InterPro" id="IPR038152">
    <property type="entry name" value="Carbam_trans_C_sf"/>
</dbReference>
<organism evidence="4 5">
    <name type="scientific">Peterkaempfera bronchialis</name>
    <dbReference type="NCBI Taxonomy" id="2126346"/>
    <lineage>
        <taxon>Bacteria</taxon>
        <taxon>Bacillati</taxon>
        <taxon>Actinomycetota</taxon>
        <taxon>Actinomycetes</taxon>
        <taxon>Kitasatosporales</taxon>
        <taxon>Streptomycetaceae</taxon>
        <taxon>Peterkaempfera</taxon>
    </lineage>
</organism>
<dbReference type="EMBL" id="CP031264">
    <property type="protein sequence ID" value="AXI80902.1"/>
    <property type="molecule type" value="Genomic_DNA"/>
</dbReference>
<dbReference type="InterPro" id="IPR003696">
    <property type="entry name" value="Carbtransf_dom"/>
</dbReference>
<dbReference type="AlphaFoldDB" id="A0A345T4J7"/>
<evidence type="ECO:0000259" key="3">
    <source>
        <dbReference type="Pfam" id="PF16861"/>
    </source>
</evidence>
<evidence type="ECO:0000313" key="5">
    <source>
        <dbReference type="Proteomes" id="UP000249340"/>
    </source>
</evidence>
<evidence type="ECO:0000259" key="2">
    <source>
        <dbReference type="Pfam" id="PF02543"/>
    </source>
</evidence>
<protein>
    <recommendedName>
        <fullName evidence="6">Carbamoyltransferase</fullName>
    </recommendedName>
</protein>
<gene>
    <name evidence="4" type="ORF">C7M71_029500</name>
</gene>
<dbReference type="GO" id="GO:0003824">
    <property type="term" value="F:catalytic activity"/>
    <property type="evidence" value="ECO:0007669"/>
    <property type="project" value="InterPro"/>
</dbReference>
<dbReference type="RefSeq" id="WP_111490697.1">
    <property type="nucleotide sequence ID" value="NZ_CP031264.1"/>
</dbReference>
<dbReference type="Proteomes" id="UP000249340">
    <property type="component" value="Chromosome"/>
</dbReference>
<keyword evidence="5" id="KW-1185">Reference proteome</keyword>
<sequence>MLLCGLKLTHDGGIAVLDGSDLLFSIEMEKLDGSPRYQPLDRLELVEEVLLREGVHPDEIDTFVVDGWFAAAGESRPLLRVTREGRPATVEVAPYSEVEAGPGTDPLRRYTFDGLPLGSRTVGYASYHHATQHLLGSYCTSPFAARGEPALVLVWDGGMVPTLYRVDPGPPLRVRSLGGLFPVYGSAFADFAAQFDPFRQAGAPEPAFDEHTMPRNLDVAGKAMAYAALGRDEPDFHPVLGAELARLPLTFDTGVELGQRVGRDRERLWPGASDADLIASFQGYLGVRLLTALRDRLAELAGTAEADGSAAGPPNLCLAGGCALNIKWNSAIRSSGLVREIWIPPFPNDSGAALGTATAELVHRGGTRLDWSVHRGPVVIPAGAELPGWQSQPCDTSALAKVLHETGEPVVVLHGRAELGPRALGGRSILATATDAKTKNVLNDIKEREDYRPVAPVCLEDRAPEIFSPGCPDPYMLFDHAMRPGWAERIPAVVHLDGTARLQTVNTRQDPFLADVLAAYERLSGIPVLCNTSANRKGRGFFPSPEAAAQWGRTSLIWCEGLLYTRRP</sequence>
<dbReference type="Gene3D" id="3.90.870.20">
    <property type="entry name" value="Carbamoyltransferase, C-terminal domain"/>
    <property type="match status" value="1"/>
</dbReference>
<dbReference type="PANTHER" id="PTHR34847">
    <property type="entry name" value="NODULATION PROTEIN U"/>
    <property type="match status" value="1"/>
</dbReference>
<dbReference type="OrthoDB" id="9780777at2"/>
<dbReference type="InterPro" id="IPR031730">
    <property type="entry name" value="Carbam_trans_C"/>
</dbReference>
<dbReference type="Pfam" id="PF16861">
    <property type="entry name" value="Carbam_trans_C"/>
    <property type="match status" value="1"/>
</dbReference>
<dbReference type="PANTHER" id="PTHR34847:SF1">
    <property type="entry name" value="NODULATION PROTEIN U"/>
    <property type="match status" value="1"/>
</dbReference>
<dbReference type="KEGG" id="stri:C7M71_029500"/>
<feature type="domain" description="Carbamoyltransferase" evidence="2">
    <location>
        <begin position="3"/>
        <end position="69"/>
    </location>
</feature>
<feature type="domain" description="Carbamoyltransferase" evidence="2">
    <location>
        <begin position="125"/>
        <end position="357"/>
    </location>
</feature>
<proteinExistence type="inferred from homology"/>
<dbReference type="Gene3D" id="3.30.420.40">
    <property type="match status" value="1"/>
</dbReference>
<name>A0A345T4J7_9ACTN</name>
<accession>A0A345T4J7</accession>
<dbReference type="InterPro" id="IPR043129">
    <property type="entry name" value="ATPase_NBD"/>
</dbReference>
<dbReference type="InterPro" id="IPR051338">
    <property type="entry name" value="NodU/CmcH_Carbamoyltrnsfr"/>
</dbReference>
<feature type="domain" description="Carbamoyltransferase C-terminal" evidence="3">
    <location>
        <begin position="406"/>
        <end position="551"/>
    </location>
</feature>
<dbReference type="Pfam" id="PF02543">
    <property type="entry name" value="Carbam_trans_N"/>
    <property type="match status" value="2"/>
</dbReference>
<evidence type="ECO:0000256" key="1">
    <source>
        <dbReference type="ARBA" id="ARBA00006129"/>
    </source>
</evidence>
<dbReference type="SUPFAM" id="SSF53067">
    <property type="entry name" value="Actin-like ATPase domain"/>
    <property type="match status" value="1"/>
</dbReference>